<feature type="transmembrane region" description="Helical" evidence="1">
    <location>
        <begin position="92"/>
        <end position="110"/>
    </location>
</feature>
<name>A0ABT1ZZ33_9BURK</name>
<organism evidence="2 3">
    <name type="scientific">Massilia pinisoli</name>
    <dbReference type="NCBI Taxonomy" id="1772194"/>
    <lineage>
        <taxon>Bacteria</taxon>
        <taxon>Pseudomonadati</taxon>
        <taxon>Pseudomonadota</taxon>
        <taxon>Betaproteobacteria</taxon>
        <taxon>Burkholderiales</taxon>
        <taxon>Oxalobacteraceae</taxon>
        <taxon>Telluria group</taxon>
        <taxon>Massilia</taxon>
    </lineage>
</organism>
<feature type="transmembrane region" description="Helical" evidence="1">
    <location>
        <begin position="14"/>
        <end position="35"/>
    </location>
</feature>
<protein>
    <submittedName>
        <fullName evidence="2">Uncharacterized protein</fullName>
    </submittedName>
</protein>
<dbReference type="Proteomes" id="UP001204151">
    <property type="component" value="Unassembled WGS sequence"/>
</dbReference>
<keyword evidence="1" id="KW-0812">Transmembrane</keyword>
<gene>
    <name evidence="2" type="ORF">NX784_26740</name>
</gene>
<dbReference type="EMBL" id="JANUGW010000030">
    <property type="protein sequence ID" value="MCS0585186.1"/>
    <property type="molecule type" value="Genomic_DNA"/>
</dbReference>
<keyword evidence="1" id="KW-0472">Membrane</keyword>
<keyword evidence="1" id="KW-1133">Transmembrane helix</keyword>
<evidence type="ECO:0000313" key="2">
    <source>
        <dbReference type="EMBL" id="MCS0585186.1"/>
    </source>
</evidence>
<accession>A0ABT1ZZ33</accession>
<feature type="transmembrane region" description="Helical" evidence="1">
    <location>
        <begin position="55"/>
        <end position="80"/>
    </location>
</feature>
<sequence length="117" mass="12800">MMNNEKITESEKPISPTAILIAVNFFAVVLYLAAASSGWVEPELESIPGASGGGAMVWFLLAVPIFLLSFLGNVVSLVFAVIRRFRTGCWNIAWWAWPAVLGLWVLAVAFDFSRHGT</sequence>
<comment type="caution">
    <text evidence="2">The sequence shown here is derived from an EMBL/GenBank/DDBJ whole genome shotgun (WGS) entry which is preliminary data.</text>
</comment>
<dbReference type="RefSeq" id="WP_258819717.1">
    <property type="nucleotide sequence ID" value="NZ_JANUGW010000030.1"/>
</dbReference>
<evidence type="ECO:0000256" key="1">
    <source>
        <dbReference type="SAM" id="Phobius"/>
    </source>
</evidence>
<proteinExistence type="predicted"/>
<evidence type="ECO:0000313" key="3">
    <source>
        <dbReference type="Proteomes" id="UP001204151"/>
    </source>
</evidence>
<keyword evidence="3" id="KW-1185">Reference proteome</keyword>
<reference evidence="2 3" key="1">
    <citation type="submission" date="2022-08" db="EMBL/GenBank/DDBJ databases">
        <title>Reclassification of Massilia species as members of the genera Telluria, Duganella, Pseudoduganella, Mokoshia gen. nov. and Zemynaea gen. nov. using orthogonal and non-orthogonal genome-based approaches.</title>
        <authorList>
            <person name="Bowman J.P."/>
        </authorList>
    </citation>
    <scope>NUCLEOTIDE SEQUENCE [LARGE SCALE GENOMIC DNA]</scope>
    <source>
        <strain evidence="2 3">JCM 31316</strain>
    </source>
</reference>